<gene>
    <name evidence="1" type="ORF">HID58_078698</name>
</gene>
<sequence>MGITDTEVYVCLRTPPDPNPGWYILRCSSNLIAASSFPSQHLESIAGLTPGVASLPWEWLELPPLPPWWTGRFTWWEAAMCMMNL</sequence>
<protein>
    <submittedName>
        <fullName evidence="1">Uncharacterized protein</fullName>
    </submittedName>
</protein>
<dbReference type="EMBL" id="JAGKQM010000017">
    <property type="protein sequence ID" value="KAH0871676.1"/>
    <property type="molecule type" value="Genomic_DNA"/>
</dbReference>
<comment type="caution">
    <text evidence="1">The sequence shown here is derived from an EMBL/GenBank/DDBJ whole genome shotgun (WGS) entry which is preliminary data.</text>
</comment>
<organism evidence="1 2">
    <name type="scientific">Brassica napus</name>
    <name type="common">Rape</name>
    <dbReference type="NCBI Taxonomy" id="3708"/>
    <lineage>
        <taxon>Eukaryota</taxon>
        <taxon>Viridiplantae</taxon>
        <taxon>Streptophyta</taxon>
        <taxon>Embryophyta</taxon>
        <taxon>Tracheophyta</taxon>
        <taxon>Spermatophyta</taxon>
        <taxon>Magnoliopsida</taxon>
        <taxon>eudicotyledons</taxon>
        <taxon>Gunneridae</taxon>
        <taxon>Pentapetalae</taxon>
        <taxon>rosids</taxon>
        <taxon>malvids</taxon>
        <taxon>Brassicales</taxon>
        <taxon>Brassicaceae</taxon>
        <taxon>Brassiceae</taxon>
        <taxon>Brassica</taxon>
    </lineage>
</organism>
<evidence type="ECO:0000313" key="1">
    <source>
        <dbReference type="EMBL" id="KAH0871676.1"/>
    </source>
</evidence>
<accession>A0ABQ7YUV7</accession>
<keyword evidence="2" id="KW-1185">Reference proteome</keyword>
<proteinExistence type="predicted"/>
<reference evidence="1 2" key="1">
    <citation type="submission" date="2021-05" db="EMBL/GenBank/DDBJ databases">
        <title>Genome Assembly of Synthetic Allotetraploid Brassica napus Reveals Homoeologous Exchanges between Subgenomes.</title>
        <authorList>
            <person name="Davis J.T."/>
        </authorList>
    </citation>
    <scope>NUCLEOTIDE SEQUENCE [LARGE SCALE GENOMIC DNA]</scope>
    <source>
        <strain evidence="2">cv. Da-Ae</strain>
        <tissue evidence="1">Seedling</tissue>
    </source>
</reference>
<evidence type="ECO:0000313" key="2">
    <source>
        <dbReference type="Proteomes" id="UP000824890"/>
    </source>
</evidence>
<dbReference type="Proteomes" id="UP000824890">
    <property type="component" value="Unassembled WGS sequence"/>
</dbReference>
<name>A0ABQ7YUV7_BRANA</name>